<sequence length="305" mass="32674">MFDLTIIGGGPAGVAAGVYAARKRLKTILITESFGGQSTESSGIENWIGTINIPGADFGKMLENHLHAYAGESVEILLGDKVNKINKLNKEFQIQTESGKAYTSKTVLITTGSTRRKLDIPGAKEFENKGISYCASCDGPLFAGQDVAVVGGGNAAFETAAQLLNYASSVTLLNRSDEFKADPVTVEKVLSHPNIKAVKNAVPKEIGGDKFVNVMIYHSNGEEYEIRVSGIFVEIGLVPTTYFAEGLVDMNKIGQIVVDCKTQRTSIDGVWAAGDSTDGLYHQNNIAAGDAVKALEDIYLHLHTK</sequence>
<dbReference type="InterPro" id="IPR036188">
    <property type="entry name" value="FAD/NAD-bd_sf"/>
</dbReference>
<dbReference type="AlphaFoldDB" id="A0A1G2T304"/>
<evidence type="ECO:0000313" key="8">
    <source>
        <dbReference type="Proteomes" id="UP000178612"/>
    </source>
</evidence>
<evidence type="ECO:0000313" key="7">
    <source>
        <dbReference type="EMBL" id="OHA91189.1"/>
    </source>
</evidence>
<evidence type="ECO:0000256" key="5">
    <source>
        <dbReference type="ARBA" id="ARBA00023284"/>
    </source>
</evidence>
<proteinExistence type="predicted"/>
<dbReference type="Gene3D" id="3.50.50.60">
    <property type="entry name" value="FAD/NAD(P)-binding domain"/>
    <property type="match status" value="2"/>
</dbReference>
<dbReference type="PRINTS" id="PR00469">
    <property type="entry name" value="PNDRDTASEII"/>
</dbReference>
<keyword evidence="3" id="KW-0560">Oxidoreductase</keyword>
<evidence type="ECO:0000256" key="4">
    <source>
        <dbReference type="ARBA" id="ARBA00023157"/>
    </source>
</evidence>
<gene>
    <name evidence="7" type="ORF">A2758_01810</name>
</gene>
<evidence type="ECO:0000256" key="3">
    <source>
        <dbReference type="ARBA" id="ARBA00023002"/>
    </source>
</evidence>
<dbReference type="PRINTS" id="PR00368">
    <property type="entry name" value="FADPNR"/>
</dbReference>
<organism evidence="7 8">
    <name type="scientific">Candidatus Zambryskibacteria bacterium RIFCSPHIGHO2_01_FULL_49_18</name>
    <dbReference type="NCBI Taxonomy" id="1802740"/>
    <lineage>
        <taxon>Bacteria</taxon>
        <taxon>Candidatus Zambryskiibacteriota</taxon>
    </lineage>
</organism>
<comment type="caution">
    <text evidence="7">The sequence shown here is derived from an EMBL/GenBank/DDBJ whole genome shotgun (WGS) entry which is preliminary data.</text>
</comment>
<keyword evidence="5" id="KW-0676">Redox-active center</keyword>
<dbReference type="Proteomes" id="UP000178612">
    <property type="component" value="Unassembled WGS sequence"/>
</dbReference>
<dbReference type="InterPro" id="IPR050097">
    <property type="entry name" value="Ferredoxin-NADP_redctase_2"/>
</dbReference>
<keyword evidence="2" id="KW-0274">FAD</keyword>
<dbReference type="Pfam" id="PF07992">
    <property type="entry name" value="Pyr_redox_2"/>
    <property type="match status" value="1"/>
</dbReference>
<accession>A0A1G2T304</accession>
<dbReference type="SUPFAM" id="SSF51905">
    <property type="entry name" value="FAD/NAD(P)-binding domain"/>
    <property type="match status" value="1"/>
</dbReference>
<evidence type="ECO:0000256" key="1">
    <source>
        <dbReference type="ARBA" id="ARBA00022630"/>
    </source>
</evidence>
<evidence type="ECO:0000259" key="6">
    <source>
        <dbReference type="Pfam" id="PF07992"/>
    </source>
</evidence>
<keyword evidence="4" id="KW-1015">Disulfide bond</keyword>
<dbReference type="PANTHER" id="PTHR48105">
    <property type="entry name" value="THIOREDOXIN REDUCTASE 1-RELATED-RELATED"/>
    <property type="match status" value="1"/>
</dbReference>
<dbReference type="PROSITE" id="PS00573">
    <property type="entry name" value="PYRIDINE_REDOX_2"/>
    <property type="match status" value="1"/>
</dbReference>
<dbReference type="InterPro" id="IPR023753">
    <property type="entry name" value="FAD/NAD-binding_dom"/>
</dbReference>
<feature type="domain" description="FAD/NAD(P)-binding" evidence="6">
    <location>
        <begin position="2"/>
        <end position="283"/>
    </location>
</feature>
<keyword evidence="1" id="KW-0285">Flavoprotein</keyword>
<dbReference type="GO" id="GO:0016668">
    <property type="term" value="F:oxidoreductase activity, acting on a sulfur group of donors, NAD(P) as acceptor"/>
    <property type="evidence" value="ECO:0007669"/>
    <property type="project" value="UniProtKB-ARBA"/>
</dbReference>
<dbReference type="EMBL" id="MHVJ01000013">
    <property type="protein sequence ID" value="OHA91189.1"/>
    <property type="molecule type" value="Genomic_DNA"/>
</dbReference>
<evidence type="ECO:0000256" key="2">
    <source>
        <dbReference type="ARBA" id="ARBA00022827"/>
    </source>
</evidence>
<dbReference type="InterPro" id="IPR008255">
    <property type="entry name" value="Pyr_nucl-diS_OxRdtase_2_AS"/>
</dbReference>
<protein>
    <recommendedName>
        <fullName evidence="6">FAD/NAD(P)-binding domain-containing protein</fullName>
    </recommendedName>
</protein>
<reference evidence="7 8" key="1">
    <citation type="journal article" date="2016" name="Nat. Commun.">
        <title>Thousands of microbial genomes shed light on interconnected biogeochemical processes in an aquifer system.</title>
        <authorList>
            <person name="Anantharaman K."/>
            <person name="Brown C.T."/>
            <person name="Hug L.A."/>
            <person name="Sharon I."/>
            <person name="Castelle C.J."/>
            <person name="Probst A.J."/>
            <person name="Thomas B.C."/>
            <person name="Singh A."/>
            <person name="Wilkins M.J."/>
            <person name="Karaoz U."/>
            <person name="Brodie E.L."/>
            <person name="Williams K.H."/>
            <person name="Hubbard S.S."/>
            <person name="Banfield J.F."/>
        </authorList>
    </citation>
    <scope>NUCLEOTIDE SEQUENCE [LARGE SCALE GENOMIC DNA]</scope>
</reference>
<name>A0A1G2T304_9BACT</name>